<evidence type="ECO:0000313" key="1">
    <source>
        <dbReference type="EMBL" id="TMQ52059.1"/>
    </source>
</evidence>
<dbReference type="InterPro" id="IPR039498">
    <property type="entry name" value="NTP_transf_5"/>
</dbReference>
<dbReference type="AlphaFoldDB" id="A0A538SL18"/>
<dbReference type="Proteomes" id="UP000317716">
    <property type="component" value="Unassembled WGS sequence"/>
</dbReference>
<gene>
    <name evidence="1" type="ORF">E6K72_09660</name>
</gene>
<evidence type="ECO:0000313" key="2">
    <source>
        <dbReference type="Proteomes" id="UP000317716"/>
    </source>
</evidence>
<dbReference type="GO" id="GO:0016740">
    <property type="term" value="F:transferase activity"/>
    <property type="evidence" value="ECO:0007669"/>
    <property type="project" value="UniProtKB-KW"/>
</dbReference>
<keyword evidence="1" id="KW-0808">Transferase</keyword>
<reference evidence="1 2" key="1">
    <citation type="journal article" date="2019" name="Nat. Microbiol.">
        <title>Mediterranean grassland soil C-N compound turnover is dependent on rainfall and depth, and is mediated by genomically divergent microorganisms.</title>
        <authorList>
            <person name="Diamond S."/>
            <person name="Andeer P.F."/>
            <person name="Li Z."/>
            <person name="Crits-Christoph A."/>
            <person name="Burstein D."/>
            <person name="Anantharaman K."/>
            <person name="Lane K.R."/>
            <person name="Thomas B.C."/>
            <person name="Pan C."/>
            <person name="Northen T.R."/>
            <person name="Banfield J.F."/>
        </authorList>
    </citation>
    <scope>NUCLEOTIDE SEQUENCE [LARGE SCALE GENOMIC DNA]</scope>
    <source>
        <strain evidence="1">WS_2</strain>
    </source>
</reference>
<dbReference type="Gene3D" id="3.30.460.40">
    <property type="match status" value="1"/>
</dbReference>
<accession>A0A538SL18</accession>
<protein>
    <submittedName>
        <fullName evidence="1">Nucleotidyltransferase family protein</fullName>
    </submittedName>
</protein>
<dbReference type="EMBL" id="VBOS01000340">
    <property type="protein sequence ID" value="TMQ52059.1"/>
    <property type="molecule type" value="Genomic_DNA"/>
</dbReference>
<proteinExistence type="predicted"/>
<name>A0A538SL18_UNCEI</name>
<organism evidence="1 2">
    <name type="scientific">Eiseniibacteriota bacterium</name>
    <dbReference type="NCBI Taxonomy" id="2212470"/>
    <lineage>
        <taxon>Bacteria</taxon>
        <taxon>Candidatus Eiseniibacteriota</taxon>
    </lineage>
</organism>
<sequence>MAMTAPRTTLQALWPTPGQELLLRAAVTSGRRALEAWDAWKASHDLIESELDHGSFRLLALVYKNLLAQGADEPLMPRLKGIYRYWWCSNQHLFYRAAGVIRELEGAGIPTIVLKGAAASVAYYRDTGVRPMGDIDLLVPVNRAAAAVAHLGRLGWRPARPRVQDLIRYQHSVRMENDKGEGLDLHWHVLAECVHRSADEGFWKRAVPIRILDVSSRALGPTDALLHAIVHGMRWNAEPTVRWVADAMAILRASEGAIDWTALEREARRQQVVLRLRMGLAYVRRNMGAPIPDRALERLRRTSPVGIERMEYKVLAVDADGQPLLRPGHVLLVLVQYMRFMTGKSLIQQIAETPSYLRYRLRGRRRTLRLITSLRSGVRRLFPRRFLPGEAA</sequence>
<comment type="caution">
    <text evidence="1">The sequence shown here is derived from an EMBL/GenBank/DDBJ whole genome shotgun (WGS) entry which is preliminary data.</text>
</comment>
<dbReference type="Pfam" id="PF14907">
    <property type="entry name" value="NTP_transf_5"/>
    <property type="match status" value="1"/>
</dbReference>